<proteinExistence type="predicted"/>
<evidence type="ECO:0000313" key="2">
    <source>
        <dbReference type="EMBL" id="MFC5945752.1"/>
    </source>
</evidence>
<feature type="compositionally biased region" description="Low complexity" evidence="1">
    <location>
        <begin position="56"/>
        <end position="69"/>
    </location>
</feature>
<sequence length="69" mass="6711">AAQAPAAPAERGATDRVAGRLAVTLGRERFDALFAAGGRLGPDEARAQAGAGAGAGAAVTRPALAGTRR</sequence>
<gene>
    <name evidence="2" type="ORF">ACFPZ4_30365</name>
</gene>
<evidence type="ECO:0000313" key="3">
    <source>
        <dbReference type="Proteomes" id="UP001596207"/>
    </source>
</evidence>
<name>A0ABW1I027_9ACTN</name>
<protein>
    <submittedName>
        <fullName evidence="2">Uncharacterized protein</fullName>
    </submittedName>
</protein>
<keyword evidence="3" id="KW-1185">Reference proteome</keyword>
<feature type="non-terminal residue" evidence="2">
    <location>
        <position position="1"/>
    </location>
</feature>
<dbReference type="Proteomes" id="UP001596207">
    <property type="component" value="Unassembled WGS sequence"/>
</dbReference>
<feature type="region of interest" description="Disordered" evidence="1">
    <location>
        <begin position="50"/>
        <end position="69"/>
    </location>
</feature>
<dbReference type="EMBL" id="JBHSQQ010000380">
    <property type="protein sequence ID" value="MFC5945752.1"/>
    <property type="molecule type" value="Genomic_DNA"/>
</dbReference>
<accession>A0ABW1I027</accession>
<reference evidence="3" key="1">
    <citation type="journal article" date="2019" name="Int. J. Syst. Evol. Microbiol.">
        <title>The Global Catalogue of Microorganisms (GCM) 10K type strain sequencing project: providing services to taxonomists for standard genome sequencing and annotation.</title>
        <authorList>
            <consortium name="The Broad Institute Genomics Platform"/>
            <consortium name="The Broad Institute Genome Sequencing Center for Infectious Disease"/>
            <person name="Wu L."/>
            <person name="Ma J."/>
        </authorList>
    </citation>
    <scope>NUCLEOTIDE SEQUENCE [LARGE SCALE GENOMIC DNA]</scope>
    <source>
        <strain evidence="3">CGMCC 4.7173</strain>
    </source>
</reference>
<evidence type="ECO:0000256" key="1">
    <source>
        <dbReference type="SAM" id="MobiDB-lite"/>
    </source>
</evidence>
<dbReference type="RefSeq" id="WP_377538585.1">
    <property type="nucleotide sequence ID" value="NZ_JBHSQQ010000380.1"/>
</dbReference>
<organism evidence="2 3">
    <name type="scientific">Micromonospora harpali</name>
    <dbReference type="NCBI Taxonomy" id="1490225"/>
    <lineage>
        <taxon>Bacteria</taxon>
        <taxon>Bacillati</taxon>
        <taxon>Actinomycetota</taxon>
        <taxon>Actinomycetes</taxon>
        <taxon>Micromonosporales</taxon>
        <taxon>Micromonosporaceae</taxon>
        <taxon>Micromonospora</taxon>
    </lineage>
</organism>
<comment type="caution">
    <text evidence="2">The sequence shown here is derived from an EMBL/GenBank/DDBJ whole genome shotgun (WGS) entry which is preliminary data.</text>
</comment>